<dbReference type="EMBL" id="KK207749">
    <property type="protein sequence ID" value="EZF55481.1"/>
    <property type="molecule type" value="Genomic_DNA"/>
</dbReference>
<dbReference type="AlphaFoldDB" id="A0A022WBF4"/>
<dbReference type="Proteomes" id="UP000023758">
    <property type="component" value="Unassembled WGS sequence"/>
</dbReference>
<proteinExistence type="predicted"/>
<protein>
    <submittedName>
        <fullName evidence="1">Uncharacterized protein</fullName>
    </submittedName>
</protein>
<dbReference type="HOGENOM" id="CLU_2741873_0_0_1"/>
<reference evidence="1" key="1">
    <citation type="submission" date="2014-02" db="EMBL/GenBank/DDBJ databases">
        <title>The Genome Sequence of Trichophyton rubrum (morphotype fischeri) CBS 288.86.</title>
        <authorList>
            <consortium name="The Broad Institute Genomics Platform"/>
            <person name="Cuomo C.A."/>
            <person name="White T.C."/>
            <person name="Graser Y."/>
            <person name="Martinez-Rossi N."/>
            <person name="Heitman J."/>
            <person name="Young S.K."/>
            <person name="Zeng Q."/>
            <person name="Gargeya S."/>
            <person name="Abouelleil A."/>
            <person name="Alvarado L."/>
            <person name="Chapman S.B."/>
            <person name="Gainer-Dewar J."/>
            <person name="Goldberg J."/>
            <person name="Griggs A."/>
            <person name="Gujja S."/>
            <person name="Hansen M."/>
            <person name="Howarth C."/>
            <person name="Imamovic A."/>
            <person name="Larimer J."/>
            <person name="Martinez D."/>
            <person name="Murphy C."/>
            <person name="Pearson M.D."/>
            <person name="Persinoti G."/>
            <person name="Poon T."/>
            <person name="Priest M."/>
            <person name="Roberts A.D."/>
            <person name="Saif S."/>
            <person name="Shea T.D."/>
            <person name="Sykes S.N."/>
            <person name="Wortman J."/>
            <person name="Nusbaum C."/>
            <person name="Birren B."/>
        </authorList>
    </citation>
    <scope>NUCLEOTIDE SEQUENCE [LARGE SCALE GENOMIC DNA]</scope>
    <source>
        <strain evidence="1">CBS 288.86</strain>
    </source>
</reference>
<evidence type="ECO:0000313" key="1">
    <source>
        <dbReference type="EMBL" id="EZF55481.1"/>
    </source>
</evidence>
<organism evidence="1">
    <name type="scientific">Trichophyton rubrum CBS 288.86</name>
    <dbReference type="NCBI Taxonomy" id="1215330"/>
    <lineage>
        <taxon>Eukaryota</taxon>
        <taxon>Fungi</taxon>
        <taxon>Dikarya</taxon>
        <taxon>Ascomycota</taxon>
        <taxon>Pezizomycotina</taxon>
        <taxon>Eurotiomycetes</taxon>
        <taxon>Eurotiomycetidae</taxon>
        <taxon>Onygenales</taxon>
        <taxon>Arthrodermataceae</taxon>
        <taxon>Trichophyton</taxon>
    </lineage>
</organism>
<name>A0A022WBF4_TRIRU</name>
<gene>
    <name evidence="1" type="ORF">H103_01872</name>
</gene>
<accession>A0A022WBF4</accession>
<sequence length="71" mass="7441">MLISSNLPTSVMLPFQATLAPSVGVDARAGRTAQPAVTATQFAEAVLAGRVLRFSEKFPAVQARDLSSPIL</sequence>